<gene>
    <name evidence="2" type="ORF">IX39_16795</name>
</gene>
<dbReference type="EMBL" id="JPRP01000003">
    <property type="protein sequence ID" value="KFE98054.1"/>
    <property type="molecule type" value="Genomic_DNA"/>
</dbReference>
<evidence type="ECO:0000256" key="1">
    <source>
        <dbReference type="SAM" id="SignalP"/>
    </source>
</evidence>
<protein>
    <recommendedName>
        <fullName evidence="4">Outer membrane protein beta-barrel domain-containing protein</fullName>
    </recommendedName>
</protein>
<dbReference type="eggNOG" id="ENOG502ZZWD">
    <property type="taxonomic scope" value="Bacteria"/>
</dbReference>
<organism evidence="2 3">
    <name type="scientific">Chryseobacterium formosense</name>
    <dbReference type="NCBI Taxonomy" id="236814"/>
    <lineage>
        <taxon>Bacteria</taxon>
        <taxon>Pseudomonadati</taxon>
        <taxon>Bacteroidota</taxon>
        <taxon>Flavobacteriia</taxon>
        <taxon>Flavobacteriales</taxon>
        <taxon>Weeksellaceae</taxon>
        <taxon>Chryseobacterium group</taxon>
        <taxon>Chryseobacterium</taxon>
    </lineage>
</organism>
<feature type="chain" id="PRO_5001800523" description="Outer membrane protein beta-barrel domain-containing protein" evidence="1">
    <location>
        <begin position="19"/>
        <end position="211"/>
    </location>
</feature>
<comment type="caution">
    <text evidence="2">The sequence shown here is derived from an EMBL/GenBank/DDBJ whole genome shotgun (WGS) entry which is preliminary data.</text>
</comment>
<accession>A0A085Z0U1</accession>
<keyword evidence="3" id="KW-1185">Reference proteome</keyword>
<feature type="signal peptide" evidence="1">
    <location>
        <begin position="1"/>
        <end position="18"/>
    </location>
</feature>
<name>A0A085Z0U1_9FLAO</name>
<dbReference type="OrthoDB" id="1244564at2"/>
<dbReference type="Proteomes" id="UP000028713">
    <property type="component" value="Unassembled WGS sequence"/>
</dbReference>
<reference evidence="2 3" key="1">
    <citation type="submission" date="2014-07" db="EMBL/GenBank/DDBJ databases">
        <title>Genome of Chryseobacterium formosense LMG 24722.</title>
        <authorList>
            <person name="Pipes S.E."/>
            <person name="Stropko S.J."/>
            <person name="Newman J.D."/>
        </authorList>
    </citation>
    <scope>NUCLEOTIDE SEQUENCE [LARGE SCALE GENOMIC DNA]</scope>
    <source>
        <strain evidence="2 3">LMG 24722</strain>
    </source>
</reference>
<evidence type="ECO:0000313" key="2">
    <source>
        <dbReference type="EMBL" id="KFE98054.1"/>
    </source>
</evidence>
<proteinExistence type="predicted"/>
<sequence>MKKVYPFLAFLLSCPLFFAQKEKLAFYFGAELQPTIYKHQPAIHVNGRSYINDRISLGGALSFTSKRYNENFGYAADRTRSNHIILNFLAQNDFINTKKVVFSTYLSTGLYFFSLVNPDEKTTEITHNEVDGVWYENEYEVPKKLSRSIFYNMQGGLDFSVKLTSIDDDDLGIYLTSRAGYQFVFGNGDFINGNQFTKPVFSLGVTFKGNK</sequence>
<keyword evidence="1" id="KW-0732">Signal</keyword>
<dbReference type="AlphaFoldDB" id="A0A085Z0U1"/>
<evidence type="ECO:0000313" key="3">
    <source>
        <dbReference type="Proteomes" id="UP000028713"/>
    </source>
</evidence>
<dbReference type="RefSeq" id="WP_034678505.1">
    <property type="nucleotide sequence ID" value="NZ_FPAP01000003.1"/>
</dbReference>
<evidence type="ECO:0008006" key="4">
    <source>
        <dbReference type="Google" id="ProtNLM"/>
    </source>
</evidence>